<reference evidence="4" key="1">
    <citation type="submission" date="2022-08" db="EMBL/GenBank/DDBJ databases">
        <title>Novel sulphate-reducing endosymbionts in the free-living metamonad Anaeramoeba.</title>
        <authorList>
            <person name="Jerlstrom-Hultqvist J."/>
            <person name="Cepicka I."/>
            <person name="Gallot-Lavallee L."/>
            <person name="Salas-Leiva D."/>
            <person name="Curtis B.A."/>
            <person name="Zahonova K."/>
            <person name="Pipaliya S."/>
            <person name="Dacks J."/>
            <person name="Roger A.J."/>
        </authorList>
    </citation>
    <scope>NUCLEOTIDE SEQUENCE</scope>
    <source>
        <strain evidence="4">Busselton2</strain>
    </source>
</reference>
<protein>
    <submittedName>
        <fullName evidence="4">D-alanyl-d-alanine carboxypeptidase-related</fullName>
    </submittedName>
</protein>
<sequence>MKKIYSCFLFLLLLFSFSHEYDWAPVDKILQNAIANQAFPGCAALIVSKEGIIYEKAFGNFTYGIPPPQNPKTNPKTETNTLFDMASLTKVVSTTSCVMQFYQRGELDLHMPLIDPSLFGSAFDNNEKSEITSWHLLTHSSGFPPDPYPDYTTKVFGCPSTNNYHPPEEFSCQSKIWESIMEQKLEYKTGTKFVYSDLSMITMMQVVGKLARDLGYITYDQLMGDCAVGNKEDSADLYQCYYEAYARIYVFQKMKMSETGFRPPKALWNRCAPCENDTWYRHEVIQGQVHDGNAYAYGGISGHAALFSHVGDLYKLLNHLMFASENDPFINSTTVEHFVTIQDASFSSRALGWDTNYHSEFPACGSLSEKETYCHTGYTGGSLCNDRVRKLIVILLTNRVYPTSTNLKILAVRKEFTDKIQYIFDNEK</sequence>
<dbReference type="AlphaFoldDB" id="A0AAV7YGP5"/>
<accession>A0AAV7YGP5</accession>
<evidence type="ECO:0000259" key="3">
    <source>
        <dbReference type="Pfam" id="PF00144"/>
    </source>
</evidence>
<gene>
    <name evidence="4" type="ORF">M0812_23951</name>
</gene>
<keyword evidence="1" id="KW-0378">Hydrolase</keyword>
<dbReference type="Pfam" id="PF00144">
    <property type="entry name" value="Beta-lactamase"/>
    <property type="match status" value="2"/>
</dbReference>
<comment type="caution">
    <text evidence="4">The sequence shown here is derived from an EMBL/GenBank/DDBJ whole genome shotgun (WGS) entry which is preliminary data.</text>
</comment>
<feature type="chain" id="PRO_5043787438" evidence="2">
    <location>
        <begin position="24"/>
        <end position="428"/>
    </location>
</feature>
<dbReference type="InterPro" id="IPR012338">
    <property type="entry name" value="Beta-lactam/transpept-like"/>
</dbReference>
<keyword evidence="4" id="KW-0645">Protease</keyword>
<name>A0AAV7YGP5_9EUKA</name>
<proteinExistence type="predicted"/>
<evidence type="ECO:0000256" key="2">
    <source>
        <dbReference type="SAM" id="SignalP"/>
    </source>
</evidence>
<dbReference type="PANTHER" id="PTHR43283">
    <property type="entry name" value="BETA-LACTAMASE-RELATED"/>
    <property type="match status" value="1"/>
</dbReference>
<feature type="signal peptide" evidence="2">
    <location>
        <begin position="1"/>
        <end position="23"/>
    </location>
</feature>
<dbReference type="GO" id="GO:0004180">
    <property type="term" value="F:carboxypeptidase activity"/>
    <property type="evidence" value="ECO:0007669"/>
    <property type="project" value="UniProtKB-KW"/>
</dbReference>
<dbReference type="Proteomes" id="UP001146793">
    <property type="component" value="Unassembled WGS sequence"/>
</dbReference>
<keyword evidence="2" id="KW-0732">Signal</keyword>
<dbReference type="InterPro" id="IPR050789">
    <property type="entry name" value="Diverse_Enzym_Activities"/>
</dbReference>
<dbReference type="PANTHER" id="PTHR43283:SF11">
    <property type="entry name" value="BETA-LACTAMASE-RELATED DOMAIN-CONTAINING PROTEIN"/>
    <property type="match status" value="1"/>
</dbReference>
<feature type="domain" description="Beta-lactamase-related" evidence="3">
    <location>
        <begin position="242"/>
        <end position="404"/>
    </location>
</feature>
<dbReference type="InterPro" id="IPR001466">
    <property type="entry name" value="Beta-lactam-related"/>
</dbReference>
<evidence type="ECO:0000313" key="4">
    <source>
        <dbReference type="EMBL" id="KAJ3428624.1"/>
    </source>
</evidence>
<feature type="domain" description="Beta-lactamase-related" evidence="3">
    <location>
        <begin position="26"/>
        <end position="225"/>
    </location>
</feature>
<dbReference type="Gene3D" id="3.40.710.10">
    <property type="entry name" value="DD-peptidase/beta-lactamase superfamily"/>
    <property type="match status" value="1"/>
</dbReference>
<organism evidence="4 5">
    <name type="scientific">Anaeramoeba flamelloides</name>
    <dbReference type="NCBI Taxonomy" id="1746091"/>
    <lineage>
        <taxon>Eukaryota</taxon>
        <taxon>Metamonada</taxon>
        <taxon>Anaeramoebidae</taxon>
        <taxon>Anaeramoeba</taxon>
    </lineage>
</organism>
<dbReference type="EMBL" id="JANTQA010000057">
    <property type="protein sequence ID" value="KAJ3428624.1"/>
    <property type="molecule type" value="Genomic_DNA"/>
</dbReference>
<keyword evidence="4" id="KW-0121">Carboxypeptidase</keyword>
<dbReference type="SUPFAM" id="SSF56601">
    <property type="entry name" value="beta-lactamase/transpeptidase-like"/>
    <property type="match status" value="1"/>
</dbReference>
<evidence type="ECO:0000313" key="5">
    <source>
        <dbReference type="Proteomes" id="UP001146793"/>
    </source>
</evidence>
<evidence type="ECO:0000256" key="1">
    <source>
        <dbReference type="ARBA" id="ARBA00022801"/>
    </source>
</evidence>